<evidence type="ECO:0000256" key="1">
    <source>
        <dbReference type="ARBA" id="ARBA00023002"/>
    </source>
</evidence>
<evidence type="ECO:0000256" key="6">
    <source>
        <dbReference type="ARBA" id="ARBA00044065"/>
    </source>
</evidence>
<dbReference type="PROSITE" id="PS00061">
    <property type="entry name" value="ADH_SHORT"/>
    <property type="match status" value="1"/>
</dbReference>
<dbReference type="STRING" id="400727.A0A2T7PLU5"/>
<dbReference type="FunFam" id="3.40.50.720:FF:000047">
    <property type="entry name" value="NADP-dependent L-serine/L-allo-threonine dehydrogenase"/>
    <property type="match status" value="1"/>
</dbReference>
<dbReference type="InterPro" id="IPR002347">
    <property type="entry name" value="SDR_fam"/>
</dbReference>
<evidence type="ECO:0000256" key="7">
    <source>
        <dbReference type="ARBA" id="ARBA00044271"/>
    </source>
</evidence>
<dbReference type="GO" id="GO:0035527">
    <property type="term" value="F:3-hydroxypropionate dehydrogenase (NADP+) activity"/>
    <property type="evidence" value="ECO:0007669"/>
    <property type="project" value="UniProtKB-EC"/>
</dbReference>
<evidence type="ECO:0000256" key="5">
    <source>
        <dbReference type="ARBA" id="ARBA00044059"/>
    </source>
</evidence>
<dbReference type="PANTHER" id="PTHR43086">
    <property type="entry name" value="VERY-LONG-CHAIN 3-OXOOACYL-COA REDUCTASE"/>
    <property type="match status" value="1"/>
</dbReference>
<evidence type="ECO:0000256" key="4">
    <source>
        <dbReference type="ARBA" id="ARBA00044050"/>
    </source>
</evidence>
<evidence type="ECO:0000313" key="12">
    <source>
        <dbReference type="Proteomes" id="UP000245119"/>
    </source>
</evidence>
<dbReference type="Proteomes" id="UP000245119">
    <property type="component" value="Linkage Group LG3"/>
</dbReference>
<gene>
    <name evidence="11" type="ORF">C0Q70_05673</name>
</gene>
<dbReference type="Pfam" id="PF00106">
    <property type="entry name" value="adh_short"/>
    <property type="match status" value="1"/>
</dbReference>
<evidence type="ECO:0000256" key="9">
    <source>
        <dbReference type="ARBA" id="ARBA00045650"/>
    </source>
</evidence>
<comment type="caution">
    <text evidence="11">The sequence shown here is derived from an EMBL/GenBank/DDBJ whole genome shotgun (WGS) entry which is preliminary data.</text>
</comment>
<dbReference type="GO" id="GO:0005783">
    <property type="term" value="C:endoplasmic reticulum"/>
    <property type="evidence" value="ECO:0007669"/>
    <property type="project" value="TreeGrafter"/>
</dbReference>
<dbReference type="EC" id="1.1.1.381" evidence="5"/>
<keyword evidence="12" id="KW-1185">Reference proteome</keyword>
<comment type="catalytic activity">
    <reaction evidence="3">
        <text>L-allo-threonine + NADP(+) = aminoacetone + CO2 + NADPH</text>
        <dbReference type="Rhea" id="RHEA:43524"/>
        <dbReference type="ChEBI" id="CHEBI:16526"/>
        <dbReference type="ChEBI" id="CHEBI:57783"/>
        <dbReference type="ChEBI" id="CHEBI:58320"/>
        <dbReference type="ChEBI" id="CHEBI:58349"/>
        <dbReference type="ChEBI" id="CHEBI:58585"/>
        <dbReference type="EC" id="1.1.1.381"/>
    </reaction>
</comment>
<dbReference type="SUPFAM" id="SSF51735">
    <property type="entry name" value="NAD(P)-binding Rossmann-fold domains"/>
    <property type="match status" value="1"/>
</dbReference>
<evidence type="ECO:0000256" key="8">
    <source>
        <dbReference type="ARBA" id="ARBA00044349"/>
    </source>
</evidence>
<comment type="catalytic activity">
    <reaction evidence="10">
        <text>3-hydroxypropanoate + NADP(+) = 3-oxopropanoate + NADPH + H(+)</text>
        <dbReference type="Rhea" id="RHEA:26438"/>
        <dbReference type="ChEBI" id="CHEBI:15378"/>
        <dbReference type="ChEBI" id="CHEBI:16510"/>
        <dbReference type="ChEBI" id="CHEBI:33190"/>
        <dbReference type="ChEBI" id="CHEBI:57783"/>
        <dbReference type="ChEBI" id="CHEBI:58349"/>
        <dbReference type="EC" id="1.1.1.298"/>
    </reaction>
</comment>
<dbReference type="AlphaFoldDB" id="A0A2T7PLU5"/>
<dbReference type="Gene3D" id="3.40.50.720">
    <property type="entry name" value="NAD(P)-binding Rossmann-like Domain"/>
    <property type="match status" value="2"/>
</dbReference>
<name>A0A2T7PLU5_POMCA</name>
<dbReference type="EMBL" id="PZQS01000003">
    <property type="protein sequence ID" value="PVD34401.1"/>
    <property type="molecule type" value="Genomic_DNA"/>
</dbReference>
<comment type="similarity">
    <text evidence="2">Belongs to the short-chain dehydrogenases/reductases (SDR) family. 17-beta-HSD 3 subfamily.</text>
</comment>
<dbReference type="EC" id="1.1.1.298" evidence="4"/>
<accession>A0A2T7PLU5</accession>
<dbReference type="GO" id="GO:0030497">
    <property type="term" value="P:fatty acid elongation"/>
    <property type="evidence" value="ECO:0007669"/>
    <property type="project" value="TreeGrafter"/>
</dbReference>
<reference evidence="11 12" key="1">
    <citation type="submission" date="2018-04" db="EMBL/GenBank/DDBJ databases">
        <title>The genome of golden apple snail Pomacea canaliculata provides insight into stress tolerance and invasive adaptation.</title>
        <authorList>
            <person name="Liu C."/>
            <person name="Liu B."/>
            <person name="Ren Y."/>
            <person name="Zhang Y."/>
            <person name="Wang H."/>
            <person name="Li S."/>
            <person name="Jiang F."/>
            <person name="Yin L."/>
            <person name="Zhang G."/>
            <person name="Qian W."/>
            <person name="Fan W."/>
        </authorList>
    </citation>
    <scope>NUCLEOTIDE SEQUENCE [LARGE SCALE GENOMIC DNA]</scope>
    <source>
        <strain evidence="11">SZHN2017</strain>
        <tissue evidence="11">Muscle</tissue>
    </source>
</reference>
<evidence type="ECO:0000256" key="3">
    <source>
        <dbReference type="ARBA" id="ARBA00043812"/>
    </source>
</evidence>
<sequence>MELTGLHFTSAVGQRQIRHRTGRGLGGRDDPVDFVASVIVRLVQHPDSALGKTFHVVNDKPLPARWIFKWMNANGYHLSLIPFNEWRKRQKQYINAFLVDIRFVKKKWHRYFVFREEKFLSELSIFKNDNFKAILAELKLEYPYTDARMLQTYFRKLSARNIMPRQRRSTVSKPLSDRVAIVTGASSGIGAAIALALASAGARVAMAARREEKLRELEQRISDEGGVAISVKSDVLSRKEVRELVQQTEMALGPVDLLVNCAGVMYYTCMKNIHQDEWDHMIDVNCKGVTNCIAAVLDGMVKRENGHIINITSDAGRKGFPGLAVYSGTKFFVEGLSQAMRSELADKGVRITCIQPGDVKTPLFGLSTDKEAIEKYDMSEKHKCLEPYDIAKAVVFAASQPEYAAINEILVEPRDAPL</sequence>
<evidence type="ECO:0000256" key="2">
    <source>
        <dbReference type="ARBA" id="ARBA00038261"/>
    </source>
</evidence>
<proteinExistence type="inferred from homology"/>
<evidence type="ECO:0000313" key="11">
    <source>
        <dbReference type="EMBL" id="PVD34401.1"/>
    </source>
</evidence>
<protein>
    <recommendedName>
        <fullName evidence="6">NADP-dependent 3-hydroxy acid dehydrogenase YdfG</fullName>
        <ecNumber evidence="4">1.1.1.298</ecNumber>
        <ecNumber evidence="5">1.1.1.381</ecNumber>
    </recommendedName>
    <alternativeName>
        <fullName evidence="8">L-allo-threonine dehydrogenase</fullName>
    </alternativeName>
    <alternativeName>
        <fullName evidence="7">Malonic semialdehyde reductase</fullName>
    </alternativeName>
</protein>
<comment type="function">
    <text evidence="9">NADP-dependent dehydrogenase with broad substrate specificity acting on 3-hydroxy acids. Catalyzes the NADP-dependent oxidation of L-allo-threonine to L-2-amino-3-keto-butyrate, which is spontaneously decarboxylated into aminoacetone. Also acts on D-threonine, L-serine, D-serine, D-3-hydroxyisobutyrate, L-3-hydroxyisobutyrate, D-glycerate and L-glycerate. Able to catalyze the reduction of the malonic semialdehyde to 3-hydroxypropionic acid. YdfG is apparently supplementing RutE, the presumed malonic semialdehyde reductase involved in pyrimidine degradation since both are able to detoxify malonic semialdehyde.</text>
</comment>
<dbReference type="PRINTS" id="PR00081">
    <property type="entry name" value="GDHRDH"/>
</dbReference>
<dbReference type="OrthoDB" id="416786at2759"/>
<organism evidence="11 12">
    <name type="scientific">Pomacea canaliculata</name>
    <name type="common">Golden apple snail</name>
    <dbReference type="NCBI Taxonomy" id="400727"/>
    <lineage>
        <taxon>Eukaryota</taxon>
        <taxon>Metazoa</taxon>
        <taxon>Spiralia</taxon>
        <taxon>Lophotrochozoa</taxon>
        <taxon>Mollusca</taxon>
        <taxon>Gastropoda</taxon>
        <taxon>Caenogastropoda</taxon>
        <taxon>Architaenioglossa</taxon>
        <taxon>Ampullarioidea</taxon>
        <taxon>Ampullariidae</taxon>
        <taxon>Pomacea</taxon>
    </lineage>
</organism>
<evidence type="ECO:0000256" key="10">
    <source>
        <dbReference type="ARBA" id="ARBA00047274"/>
    </source>
</evidence>
<dbReference type="InterPro" id="IPR036291">
    <property type="entry name" value="NAD(P)-bd_dom_sf"/>
</dbReference>
<dbReference type="InterPro" id="IPR020904">
    <property type="entry name" value="Sc_DH/Rdtase_CS"/>
</dbReference>
<dbReference type="PANTHER" id="PTHR43086:SF3">
    <property type="entry name" value="NADP-DEPENDENT 3-HYDROXY ACID DEHYDROGENASE YDFG"/>
    <property type="match status" value="1"/>
</dbReference>
<keyword evidence="1" id="KW-0560">Oxidoreductase</keyword>
<dbReference type="PRINTS" id="PR00080">
    <property type="entry name" value="SDRFAMILY"/>
</dbReference>